<reference evidence="4" key="1">
    <citation type="submission" date="2017-02" db="UniProtKB">
        <authorList>
            <consortium name="WormBaseParasite"/>
        </authorList>
    </citation>
    <scope>IDENTIFICATION</scope>
</reference>
<feature type="compositionally biased region" description="Basic and acidic residues" evidence="2">
    <location>
        <begin position="465"/>
        <end position="479"/>
    </location>
</feature>
<name>A0A0R3RLT1_9BILA</name>
<protein>
    <submittedName>
        <fullName evidence="4">Coiled-coil domain-containing protein 176</fullName>
    </submittedName>
</protein>
<feature type="coiled-coil region" evidence="1">
    <location>
        <begin position="238"/>
        <end position="269"/>
    </location>
</feature>
<evidence type="ECO:0000313" key="3">
    <source>
        <dbReference type="Proteomes" id="UP000050640"/>
    </source>
</evidence>
<feature type="region of interest" description="Disordered" evidence="2">
    <location>
        <begin position="400"/>
        <end position="423"/>
    </location>
</feature>
<organism evidence="3 4">
    <name type="scientific">Elaeophora elaphi</name>
    <dbReference type="NCBI Taxonomy" id="1147741"/>
    <lineage>
        <taxon>Eukaryota</taxon>
        <taxon>Metazoa</taxon>
        <taxon>Ecdysozoa</taxon>
        <taxon>Nematoda</taxon>
        <taxon>Chromadorea</taxon>
        <taxon>Rhabditida</taxon>
        <taxon>Spirurina</taxon>
        <taxon>Spiruromorpha</taxon>
        <taxon>Filarioidea</taxon>
        <taxon>Onchocercidae</taxon>
        <taxon>Elaeophora</taxon>
    </lineage>
</organism>
<dbReference type="WBParaSite" id="EEL_0000244001-mRNA-1">
    <property type="protein sequence ID" value="EEL_0000244001-mRNA-1"/>
    <property type="gene ID" value="EEL_0000244001"/>
</dbReference>
<dbReference type="STRING" id="1147741.A0A0R3RLT1"/>
<evidence type="ECO:0000256" key="1">
    <source>
        <dbReference type="SAM" id="Coils"/>
    </source>
</evidence>
<dbReference type="Proteomes" id="UP000050640">
    <property type="component" value="Unplaced"/>
</dbReference>
<evidence type="ECO:0000313" key="4">
    <source>
        <dbReference type="WBParaSite" id="EEL_0000244001-mRNA-1"/>
    </source>
</evidence>
<proteinExistence type="predicted"/>
<keyword evidence="3" id="KW-1185">Reference proteome</keyword>
<feature type="compositionally biased region" description="Basic residues" evidence="2">
    <location>
        <begin position="405"/>
        <end position="420"/>
    </location>
</feature>
<sequence length="479" mass="55594">LIFQKLNANFQESFSLLEQQFNNSTQQINELKEKSERDRENMCRLKRDFKQTKKTLTEFRKRIKKKNHTIKSILHAKRVAEAKLRETLLKHEREVKRSSELEDGMKSLESTVQELKLKLEEMEHLCTDSKRRLAIHSEAASLAYRQIHEANKRATELTEKNQQIHMQYMTASLEMVQFKEDHSEAKEQLKQIILAGVKHSEELQVLKQVMQTEMASIKNVVNANYSFLTQMENLVSTVKCENLTIEEKARKLEEVKKNLEEQMQHSNAVICSQHQELIVYDTNYTIQNEKITMLKIKDQLGTTKNFTTMFQNQVEQYKQIVQLFINQTVEFQDEMRCMLTSIIESLRLICEKNKISPEVVGLDVKPNNALVSKGSLQLIYEKSEVSPEVIGLDIKPNSALESKASNRKPRKPSTRGRRVQRNAVPVTMVRVEDENLADLPGPSNVEYYHRDQANIQSFCDDTDEPGTKSRTDGKMRAQC</sequence>
<evidence type="ECO:0000256" key="2">
    <source>
        <dbReference type="SAM" id="MobiDB-lite"/>
    </source>
</evidence>
<feature type="region of interest" description="Disordered" evidence="2">
    <location>
        <begin position="456"/>
        <end position="479"/>
    </location>
</feature>
<dbReference type="AlphaFoldDB" id="A0A0R3RLT1"/>
<feature type="coiled-coil region" evidence="1">
    <location>
        <begin position="14"/>
        <end position="41"/>
    </location>
</feature>
<accession>A0A0R3RLT1</accession>
<feature type="coiled-coil region" evidence="1">
    <location>
        <begin position="98"/>
        <end position="167"/>
    </location>
</feature>
<keyword evidence="1" id="KW-0175">Coiled coil</keyword>